<evidence type="ECO:0000256" key="1">
    <source>
        <dbReference type="SAM" id="MobiDB-lite"/>
    </source>
</evidence>
<name>A0ABW2E7R2_9ACTN</name>
<evidence type="ECO:0000313" key="4">
    <source>
        <dbReference type="Proteomes" id="UP001596409"/>
    </source>
</evidence>
<reference evidence="4" key="1">
    <citation type="journal article" date="2019" name="Int. J. Syst. Evol. Microbiol.">
        <title>The Global Catalogue of Microorganisms (GCM) 10K type strain sequencing project: providing services to taxonomists for standard genome sequencing and annotation.</title>
        <authorList>
            <consortium name="The Broad Institute Genomics Platform"/>
            <consortium name="The Broad Institute Genome Sequencing Center for Infectious Disease"/>
            <person name="Wu L."/>
            <person name="Ma J."/>
        </authorList>
    </citation>
    <scope>NUCLEOTIDE SEQUENCE [LARGE SCALE GENOMIC DNA]</scope>
    <source>
        <strain evidence="4">JCM 4855</strain>
    </source>
</reference>
<feature type="region of interest" description="Disordered" evidence="1">
    <location>
        <begin position="60"/>
        <end position="87"/>
    </location>
</feature>
<protein>
    <submittedName>
        <fullName evidence="3">Uncharacterized protein</fullName>
    </submittedName>
</protein>
<proteinExistence type="predicted"/>
<evidence type="ECO:0000256" key="2">
    <source>
        <dbReference type="SAM" id="Phobius"/>
    </source>
</evidence>
<dbReference type="RefSeq" id="WP_189878973.1">
    <property type="nucleotide sequence ID" value="NZ_BMWA01000030.1"/>
</dbReference>
<accession>A0ABW2E7R2</accession>
<organism evidence="3 4">
    <name type="scientific">Streptomyces viridiviolaceus</name>
    <dbReference type="NCBI Taxonomy" id="68282"/>
    <lineage>
        <taxon>Bacteria</taxon>
        <taxon>Bacillati</taxon>
        <taxon>Actinomycetota</taxon>
        <taxon>Actinomycetes</taxon>
        <taxon>Kitasatosporales</taxon>
        <taxon>Streptomycetaceae</taxon>
        <taxon>Streptomyces</taxon>
    </lineage>
</organism>
<dbReference type="EMBL" id="JBHSYM010000073">
    <property type="protein sequence ID" value="MFC7016044.1"/>
    <property type="molecule type" value="Genomic_DNA"/>
</dbReference>
<keyword evidence="2" id="KW-0812">Transmembrane</keyword>
<comment type="caution">
    <text evidence="3">The sequence shown here is derived from an EMBL/GenBank/DDBJ whole genome shotgun (WGS) entry which is preliminary data.</text>
</comment>
<keyword evidence="2" id="KW-0472">Membrane</keyword>
<evidence type="ECO:0000313" key="3">
    <source>
        <dbReference type="EMBL" id="MFC7016044.1"/>
    </source>
</evidence>
<keyword evidence="4" id="KW-1185">Reference proteome</keyword>
<sequence>MDDLDEPSGQRIHIAAAARDPGLIASIAALIAAGLTGIAAIIKAWAQLLYARADMIRARAGAPAAPGEQADSEPPDGPGRSNTESNA</sequence>
<gene>
    <name evidence="3" type="ORF">ACFQMH_30980</name>
</gene>
<dbReference type="Proteomes" id="UP001596409">
    <property type="component" value="Unassembled WGS sequence"/>
</dbReference>
<keyword evidence="2" id="KW-1133">Transmembrane helix</keyword>
<feature type="transmembrane region" description="Helical" evidence="2">
    <location>
        <begin position="23"/>
        <end position="46"/>
    </location>
</feature>